<dbReference type="Proteomes" id="UP001219518">
    <property type="component" value="Unassembled WGS sequence"/>
</dbReference>
<dbReference type="PANTHER" id="PTHR33332">
    <property type="entry name" value="REVERSE TRANSCRIPTASE DOMAIN-CONTAINING PROTEIN"/>
    <property type="match status" value="1"/>
</dbReference>
<accession>A0AAE1I3V0</accession>
<evidence type="ECO:0000259" key="1">
    <source>
        <dbReference type="Pfam" id="PF00078"/>
    </source>
</evidence>
<name>A0AAE1I3V0_9NEOP</name>
<reference evidence="2" key="1">
    <citation type="submission" date="2021-07" db="EMBL/GenBank/DDBJ databases">
        <authorList>
            <person name="Catto M.A."/>
            <person name="Jacobson A."/>
            <person name="Kennedy G."/>
            <person name="Labadie P."/>
            <person name="Hunt B.G."/>
            <person name="Srinivasan R."/>
        </authorList>
    </citation>
    <scope>NUCLEOTIDE SEQUENCE</scope>
    <source>
        <strain evidence="2">PL_HMW_Pooled</strain>
        <tissue evidence="2">Head</tissue>
    </source>
</reference>
<evidence type="ECO:0000313" key="3">
    <source>
        <dbReference type="Proteomes" id="UP001219518"/>
    </source>
</evidence>
<organism evidence="2 3">
    <name type="scientific">Frankliniella fusca</name>
    <dbReference type="NCBI Taxonomy" id="407009"/>
    <lineage>
        <taxon>Eukaryota</taxon>
        <taxon>Metazoa</taxon>
        <taxon>Ecdysozoa</taxon>
        <taxon>Arthropoda</taxon>
        <taxon>Hexapoda</taxon>
        <taxon>Insecta</taxon>
        <taxon>Pterygota</taxon>
        <taxon>Neoptera</taxon>
        <taxon>Paraneoptera</taxon>
        <taxon>Thysanoptera</taxon>
        <taxon>Terebrantia</taxon>
        <taxon>Thripoidea</taxon>
        <taxon>Thripidae</taxon>
        <taxon>Frankliniella</taxon>
    </lineage>
</organism>
<keyword evidence="2" id="KW-0548">Nucleotidyltransferase</keyword>
<dbReference type="AlphaFoldDB" id="A0AAE1I3V0"/>
<proteinExistence type="predicted"/>
<gene>
    <name evidence="2" type="ORF">KUF71_016403</name>
</gene>
<keyword evidence="2" id="KW-0695">RNA-directed DNA polymerase</keyword>
<dbReference type="InterPro" id="IPR000477">
    <property type="entry name" value="RT_dom"/>
</dbReference>
<reference evidence="2" key="2">
    <citation type="journal article" date="2023" name="BMC Genomics">
        <title>Pest status, molecular evolution, and epigenetic factors derived from the genome assembly of Frankliniella fusca, a thysanopteran phytovirus vector.</title>
        <authorList>
            <person name="Catto M.A."/>
            <person name="Labadie P.E."/>
            <person name="Jacobson A.L."/>
            <person name="Kennedy G.G."/>
            <person name="Srinivasan R."/>
            <person name="Hunt B.G."/>
        </authorList>
    </citation>
    <scope>NUCLEOTIDE SEQUENCE</scope>
    <source>
        <strain evidence="2">PL_HMW_Pooled</strain>
    </source>
</reference>
<feature type="domain" description="Reverse transcriptase" evidence="1">
    <location>
        <begin position="89"/>
        <end position="177"/>
    </location>
</feature>
<keyword evidence="2" id="KW-0808">Transferase</keyword>
<dbReference type="EMBL" id="JAHWGI010001441">
    <property type="protein sequence ID" value="KAK3932937.1"/>
    <property type="molecule type" value="Genomic_DNA"/>
</dbReference>
<dbReference type="GO" id="GO:0003964">
    <property type="term" value="F:RNA-directed DNA polymerase activity"/>
    <property type="evidence" value="ECO:0007669"/>
    <property type="project" value="UniProtKB-KW"/>
</dbReference>
<protein>
    <submittedName>
        <fullName evidence="2">RNA-directed DNA polymerase from transposon X-element</fullName>
    </submittedName>
</protein>
<evidence type="ECO:0000313" key="2">
    <source>
        <dbReference type="EMBL" id="KAK3932937.1"/>
    </source>
</evidence>
<sequence>MVIKRSEGYIINDLQKNNLGAGTTTKKTVNSSIFLGTVTQNEIINAISKLNNKKCSGPDDATDEILKLYHKDIKGDEELVSNYIHFANLSAFSKVLETVIAERVQSYLTSFNIIAQFQFGFIYRSFDEKLCVMGIFFDISKAFDMVDHKILSEKLEIYGIRGKVLNKLVLNESKTSLVQFRTNLRTELHSNSAYFNSFTPSTKFKGILIDDNLKWRKHIEELEPKLCTAISAIKNETHS</sequence>
<dbReference type="Pfam" id="PF00078">
    <property type="entry name" value="RVT_1"/>
    <property type="match status" value="1"/>
</dbReference>
<comment type="caution">
    <text evidence="2">The sequence shown here is derived from an EMBL/GenBank/DDBJ whole genome shotgun (WGS) entry which is preliminary data.</text>
</comment>
<keyword evidence="3" id="KW-1185">Reference proteome</keyword>